<protein>
    <submittedName>
        <fullName evidence="3">Cell division protein FtsA</fullName>
    </submittedName>
</protein>
<sequence>MGKVAAQVTARLEARLNCKLTRVCIAAAGRALHTEAGHFELELPEVRRIGEDLIGQLEAGAGSAAEAALSKSGQRLGRFYLVGYTVSRYLVDSYPLSNLRGHNGQKLECDVVATFLPSEVVDSLYSAMQTAGLEVVSLTLEPIAAINAAIPPELRLLNLVMADIGAGTSDIAACRDGSVVGYTMATVAGDEITEAIMRAFLTDFSTAERLKAEAARRETLRFTDILGLEQELPSSALKEVITPAEGQLADELARRIREVNGGAPSAVFLAGGGSKLEGLPQAVASALEMDPRRVSVAGSNFKMSAFSDTEELNDPEYTTPLGIAVSAGLGLISDSYRVSLNGHPAKLFRSGALTALDVLQMNGYNYADLIGRTGSSLAVTIDGQRTLYRGEPAEPSSLRINGTELPPSTVIQAADAIEFTPARSGKPGRRTIAEALGSAADAAVCLVNGAPVGPGYELRPGDAVVTNAIVPVKATVSEAADSEAASSHAVGADSSSAFSPDSLAREGLSTHGSAGILSSAADSAANREAGPAPIPQPSEEALPPRLFFLNEAPLELPAKPKGAPYYLMDLLEYAGLDFEHLDRPVTLRVNEENGSFMRVLADGDRVSIRLEEPRA</sequence>
<feature type="region of interest" description="Disordered" evidence="1">
    <location>
        <begin position="486"/>
        <end position="506"/>
    </location>
</feature>
<dbReference type="PANTHER" id="PTHR32432">
    <property type="entry name" value="CELL DIVISION PROTEIN FTSA-RELATED"/>
    <property type="match status" value="1"/>
</dbReference>
<feature type="domain" description="SHS2" evidence="2">
    <location>
        <begin position="1"/>
        <end position="149"/>
    </location>
</feature>
<dbReference type="SMART" id="SM00842">
    <property type="entry name" value="FtsA"/>
    <property type="match status" value="1"/>
</dbReference>
<dbReference type="Pfam" id="PF14450">
    <property type="entry name" value="FtsA"/>
    <property type="match status" value="1"/>
</dbReference>
<dbReference type="Gene3D" id="3.30.1490.300">
    <property type="match status" value="1"/>
</dbReference>
<proteinExistence type="predicted"/>
<dbReference type="Gene3D" id="3.30.420.40">
    <property type="match status" value="2"/>
</dbReference>
<dbReference type="GO" id="GO:0051301">
    <property type="term" value="P:cell division"/>
    <property type="evidence" value="ECO:0007669"/>
    <property type="project" value="UniProtKB-KW"/>
</dbReference>
<dbReference type="PANTHER" id="PTHR32432:SF3">
    <property type="entry name" value="ETHANOLAMINE UTILIZATION PROTEIN EUTJ"/>
    <property type="match status" value="1"/>
</dbReference>
<evidence type="ECO:0000313" key="3">
    <source>
        <dbReference type="EMBL" id="MPM56841.1"/>
    </source>
</evidence>
<evidence type="ECO:0000259" key="2">
    <source>
        <dbReference type="SMART" id="SM00842"/>
    </source>
</evidence>
<dbReference type="InterPro" id="IPR003494">
    <property type="entry name" value="SHS2_FtsA"/>
</dbReference>
<comment type="caution">
    <text evidence="3">The sequence shown here is derived from an EMBL/GenBank/DDBJ whole genome shotgun (WGS) entry which is preliminary data.</text>
</comment>
<dbReference type="AlphaFoldDB" id="A0A645AX08"/>
<dbReference type="CDD" id="cd24004">
    <property type="entry name" value="ASKHA_NBD_PilM-like"/>
    <property type="match status" value="1"/>
</dbReference>
<keyword evidence="3" id="KW-0132">Cell division</keyword>
<gene>
    <name evidence="3" type="primary">ftsA_35</name>
    <name evidence="3" type="ORF">SDC9_103657</name>
</gene>
<evidence type="ECO:0000256" key="1">
    <source>
        <dbReference type="SAM" id="MobiDB-lite"/>
    </source>
</evidence>
<name>A0A645AX08_9ZZZZ</name>
<dbReference type="SUPFAM" id="SSF53067">
    <property type="entry name" value="Actin-like ATPase domain"/>
    <property type="match status" value="2"/>
</dbReference>
<dbReference type="InterPro" id="IPR050696">
    <property type="entry name" value="FtsA/MreB"/>
</dbReference>
<reference evidence="3" key="1">
    <citation type="submission" date="2019-08" db="EMBL/GenBank/DDBJ databases">
        <authorList>
            <person name="Kucharzyk K."/>
            <person name="Murdoch R.W."/>
            <person name="Higgins S."/>
            <person name="Loffler F."/>
        </authorList>
    </citation>
    <scope>NUCLEOTIDE SEQUENCE</scope>
</reference>
<organism evidence="3">
    <name type="scientific">bioreactor metagenome</name>
    <dbReference type="NCBI Taxonomy" id="1076179"/>
    <lineage>
        <taxon>unclassified sequences</taxon>
        <taxon>metagenomes</taxon>
        <taxon>ecological metagenomes</taxon>
    </lineage>
</organism>
<dbReference type="InterPro" id="IPR043129">
    <property type="entry name" value="ATPase_NBD"/>
</dbReference>
<accession>A0A645AX08</accession>
<keyword evidence="3" id="KW-0131">Cell cycle</keyword>
<dbReference type="EMBL" id="VSSQ01015954">
    <property type="protein sequence ID" value="MPM56841.1"/>
    <property type="molecule type" value="Genomic_DNA"/>
</dbReference>